<dbReference type="AlphaFoldDB" id="A0A0C9XWM4"/>
<protein>
    <recommendedName>
        <fullName evidence="3">BTB domain-containing protein</fullName>
    </recommendedName>
</protein>
<dbReference type="EMBL" id="KN838628">
    <property type="protein sequence ID" value="KIK00338.1"/>
    <property type="molecule type" value="Genomic_DNA"/>
</dbReference>
<evidence type="ECO:0000313" key="1">
    <source>
        <dbReference type="EMBL" id="KIK00338.1"/>
    </source>
</evidence>
<organism evidence="1 2">
    <name type="scientific">Laccaria amethystina LaAM-08-1</name>
    <dbReference type="NCBI Taxonomy" id="1095629"/>
    <lineage>
        <taxon>Eukaryota</taxon>
        <taxon>Fungi</taxon>
        <taxon>Dikarya</taxon>
        <taxon>Basidiomycota</taxon>
        <taxon>Agaricomycotina</taxon>
        <taxon>Agaricomycetes</taxon>
        <taxon>Agaricomycetidae</taxon>
        <taxon>Agaricales</taxon>
        <taxon>Agaricineae</taxon>
        <taxon>Hydnangiaceae</taxon>
        <taxon>Laccaria</taxon>
    </lineage>
</organism>
<reference evidence="2" key="2">
    <citation type="submission" date="2015-01" db="EMBL/GenBank/DDBJ databases">
        <title>Evolutionary Origins and Diversification of the Mycorrhizal Mutualists.</title>
        <authorList>
            <consortium name="DOE Joint Genome Institute"/>
            <consortium name="Mycorrhizal Genomics Consortium"/>
            <person name="Kohler A."/>
            <person name="Kuo A."/>
            <person name="Nagy L.G."/>
            <person name="Floudas D."/>
            <person name="Copeland A."/>
            <person name="Barry K.W."/>
            <person name="Cichocki N."/>
            <person name="Veneault-Fourrey C."/>
            <person name="LaButti K."/>
            <person name="Lindquist E.A."/>
            <person name="Lipzen A."/>
            <person name="Lundell T."/>
            <person name="Morin E."/>
            <person name="Murat C."/>
            <person name="Riley R."/>
            <person name="Ohm R."/>
            <person name="Sun H."/>
            <person name="Tunlid A."/>
            <person name="Henrissat B."/>
            <person name="Grigoriev I.V."/>
            <person name="Hibbett D.S."/>
            <person name="Martin F."/>
        </authorList>
    </citation>
    <scope>NUCLEOTIDE SEQUENCE [LARGE SCALE GENOMIC DNA]</scope>
    <source>
        <strain evidence="2">LaAM-08-1</strain>
    </source>
</reference>
<dbReference type="HOGENOM" id="CLU_040061_0_0_1"/>
<accession>A0A0C9XWM4</accession>
<reference evidence="1 2" key="1">
    <citation type="submission" date="2014-04" db="EMBL/GenBank/DDBJ databases">
        <authorList>
            <consortium name="DOE Joint Genome Institute"/>
            <person name="Kuo A."/>
            <person name="Kohler A."/>
            <person name="Nagy L.G."/>
            <person name="Floudas D."/>
            <person name="Copeland A."/>
            <person name="Barry K.W."/>
            <person name="Cichocki N."/>
            <person name="Veneault-Fourrey C."/>
            <person name="LaButti K."/>
            <person name="Lindquist E.A."/>
            <person name="Lipzen A."/>
            <person name="Lundell T."/>
            <person name="Morin E."/>
            <person name="Murat C."/>
            <person name="Sun H."/>
            <person name="Tunlid A."/>
            <person name="Henrissat B."/>
            <person name="Grigoriev I.V."/>
            <person name="Hibbett D.S."/>
            <person name="Martin F."/>
            <person name="Nordberg H.P."/>
            <person name="Cantor M.N."/>
            <person name="Hua S.X."/>
        </authorList>
    </citation>
    <scope>NUCLEOTIDE SEQUENCE [LARGE SCALE GENOMIC DNA]</scope>
    <source>
        <strain evidence="1 2">LaAM-08-1</strain>
    </source>
</reference>
<proteinExistence type="predicted"/>
<sequence length="361" mass="40532">MDVIHDSTYYLYDGNTVFQVQSTLFKVHRSVLTRDGSTFQDMFSLGVDGGREFKGSGKEEVPVDGSCDQHPIHLQGDTVDEFRALLWSFYALPSDIFYATRSENIDTTKFMNLARVTHKYNFTSTEKWALKILTLYLTFVSQLPIPSELDGPSFEPLSAEILEDLTKVAVLCTSEDQPLFKKTMAGWELLLGHGVYAETAIRVAELLGLRHLRASAYYSIMLKGRQAWDLKPNLSREQRITLLSGHHALFELCQSLLKSPPQFHTCHGNTAVQCRRSWASCWGNLITGGISDAIPAANSLYPLDLLGRLQLLEGLFVKISEYAATTLHGLSRACCIEGMKAIRELQEKLRLELPDCFQDVA</sequence>
<evidence type="ECO:0000313" key="2">
    <source>
        <dbReference type="Proteomes" id="UP000054477"/>
    </source>
</evidence>
<dbReference type="InterPro" id="IPR011333">
    <property type="entry name" value="SKP1/BTB/POZ_sf"/>
</dbReference>
<dbReference type="Gene3D" id="3.30.710.10">
    <property type="entry name" value="Potassium Channel Kv1.1, Chain A"/>
    <property type="match status" value="1"/>
</dbReference>
<gene>
    <name evidence="1" type="ORF">K443DRAFT_7754</name>
</gene>
<dbReference type="STRING" id="1095629.A0A0C9XWM4"/>
<keyword evidence="2" id="KW-1185">Reference proteome</keyword>
<dbReference type="Proteomes" id="UP000054477">
    <property type="component" value="Unassembled WGS sequence"/>
</dbReference>
<dbReference type="OrthoDB" id="3238373at2759"/>
<name>A0A0C9XWM4_9AGAR</name>
<evidence type="ECO:0008006" key="3">
    <source>
        <dbReference type="Google" id="ProtNLM"/>
    </source>
</evidence>